<dbReference type="GO" id="GO:0000145">
    <property type="term" value="C:exocyst"/>
    <property type="evidence" value="ECO:0007669"/>
    <property type="project" value="UniProtKB-UniRule"/>
</dbReference>
<organism evidence="7 8">
    <name type="scientific">Malassezia psittaci</name>
    <dbReference type="NCBI Taxonomy" id="1821823"/>
    <lineage>
        <taxon>Eukaryota</taxon>
        <taxon>Fungi</taxon>
        <taxon>Dikarya</taxon>
        <taxon>Basidiomycota</taxon>
        <taxon>Ustilaginomycotina</taxon>
        <taxon>Malasseziomycetes</taxon>
        <taxon>Malasseziales</taxon>
        <taxon>Malasseziaceae</taxon>
        <taxon>Malassezia</taxon>
    </lineage>
</organism>
<dbReference type="InterPro" id="IPR029175">
    <property type="entry name" value="EXOC2/Sec5"/>
</dbReference>
<dbReference type="EMBL" id="CP118377">
    <property type="protein sequence ID" value="WFD44008.1"/>
    <property type="molecule type" value="Genomic_DNA"/>
</dbReference>
<gene>
    <name evidence="7" type="primary">SEC5</name>
    <name evidence="7" type="ORF">MPSI1_002673</name>
</gene>
<evidence type="ECO:0000256" key="5">
    <source>
        <dbReference type="SAM" id="MobiDB-lite"/>
    </source>
</evidence>
<evidence type="ECO:0000256" key="3">
    <source>
        <dbReference type="ARBA" id="ARBA00022483"/>
    </source>
</evidence>
<dbReference type="Pfam" id="PF15469">
    <property type="entry name" value="Sec5"/>
    <property type="match status" value="1"/>
</dbReference>
<proteinExistence type="inferred from homology"/>
<evidence type="ECO:0000313" key="8">
    <source>
        <dbReference type="Proteomes" id="UP001214628"/>
    </source>
</evidence>
<keyword evidence="2 4" id="KW-0813">Transport</keyword>
<feature type="region of interest" description="Disordered" evidence="5">
    <location>
        <begin position="39"/>
        <end position="58"/>
    </location>
</feature>
<reference evidence="7" key="1">
    <citation type="submission" date="2023-02" db="EMBL/GenBank/DDBJ databases">
        <title>Mating type loci evolution in Malassezia.</title>
        <authorList>
            <person name="Coelho M.A."/>
        </authorList>
    </citation>
    <scope>NUCLEOTIDE SEQUENCE</scope>
    <source>
        <strain evidence="7">CBS 14136</strain>
    </source>
</reference>
<keyword evidence="4" id="KW-0653">Protein transport</keyword>
<keyword evidence="8" id="KW-1185">Reference proteome</keyword>
<evidence type="ECO:0000259" key="6">
    <source>
        <dbReference type="Pfam" id="PF15469"/>
    </source>
</evidence>
<dbReference type="Proteomes" id="UP001214628">
    <property type="component" value="Chromosome 3"/>
</dbReference>
<dbReference type="InterPro" id="IPR039481">
    <property type="entry name" value="EXOC2/Sec5_N_dom"/>
</dbReference>
<dbReference type="GO" id="GO:0006893">
    <property type="term" value="P:Golgi to plasma membrane transport"/>
    <property type="evidence" value="ECO:0007669"/>
    <property type="project" value="UniProtKB-UniRule"/>
</dbReference>
<comment type="subunit">
    <text evidence="4">Component of the exocyst complex.</text>
</comment>
<evidence type="ECO:0000256" key="2">
    <source>
        <dbReference type="ARBA" id="ARBA00022448"/>
    </source>
</evidence>
<dbReference type="GO" id="GO:0015031">
    <property type="term" value="P:protein transport"/>
    <property type="evidence" value="ECO:0007669"/>
    <property type="project" value="UniProtKB-KW"/>
</dbReference>
<dbReference type="PANTHER" id="PTHR13043">
    <property type="entry name" value="EXOCYST COMPLEX COMPONENT SEC5"/>
    <property type="match status" value="1"/>
</dbReference>
<dbReference type="AlphaFoldDB" id="A0AAF0JET5"/>
<protein>
    <recommendedName>
        <fullName evidence="4">Exocyst complex component SEC5</fullName>
    </recommendedName>
</protein>
<evidence type="ECO:0000313" key="7">
    <source>
        <dbReference type="EMBL" id="WFD44008.1"/>
    </source>
</evidence>
<sequence length="865" mass="97529">MARRVVDEEELLKAYKLRTLHPQSWEAAEAQADTYDASSEDWADPLGLRSVPPTSRLDPDQRAQISINSKVFDAKTFLNIVHPNASFADLSRGSQQLKSAISQRSEALKVLVDENFDRFVSVKSTTDGVFAEMAAPGGPLAKDSDYGVTPLRESLQTASSRADQVFRPVLENYVKAMKLRNTLGVFQRSHFFFNLPGSLNENIQQGHYEAALRDYKKGKYLLETRPNQLLPVHESSSNAPNSELQTMQQRQIFSKVWDAVEDAMYAMQKRLLLQLRESQHNVDDQEKCIEVLLELDPTTDPVNVFLASQHQNIQTQLRSAFDHEQDSIKQARVSIKNLRTSPIDQAKDLSQCLLLVRTSYGTKPNFSRALNAPVWEAIEQMANKLCSTVSQTVPKFWRIARNYSEGRFGQERGSSSTQIRAQAQAWAAGNVDLLVTQLTSFFGLESFASRMKQPLFDKLPSWVPEPSCSLSTSHYMSSILGALTDTLNEIHSLNIPTLSKQLESLRTDLRLQFTEVLCCLWLRDARLCYHLENWTPNTQQPSITSYLFSLSVFNRWNAREGFYLADGRSKTQQDSTTNQATQVLAAFRDRLKFTFIQALHAFLDGIVQAALAPNQGAALEPRGTDATRTAGLDRILGAWIRQFEEAYHVSLQSEQEVRFFVSLQIQQLISVCTKLDQDLLNDYVRRKSEAMSGELEKGIMDSGIDWARHSNPESVHAYVYQALLHLVEVHAQIRATVPPLVSRVISALVEILAEAALHAYGQVPAYNKGGMLQATLEIEFIHQTMSFYVSSNAEHTLKRVYETISQRYSSGLHSADDHGELRQTELEAVKHTLITSRKATALEFLCFRRPKSEDAKSKSKAKNPT</sequence>
<evidence type="ECO:0000256" key="1">
    <source>
        <dbReference type="ARBA" id="ARBA00010578"/>
    </source>
</evidence>
<name>A0AAF0JET5_9BASI</name>
<comment type="function">
    <text evidence="4">Component of the exocyst complex involved in the docking of exocytic vesicles with fusion sites on the plasma membrane.</text>
</comment>
<dbReference type="GO" id="GO:0006887">
    <property type="term" value="P:exocytosis"/>
    <property type="evidence" value="ECO:0007669"/>
    <property type="project" value="UniProtKB-KW"/>
</dbReference>
<comment type="similarity">
    <text evidence="1 4">Belongs to the SEC5 family.</text>
</comment>
<feature type="domain" description="Exocyst complex component EXOC2/Sec5 N-terminal" evidence="6">
    <location>
        <begin position="44"/>
        <end position="847"/>
    </location>
</feature>
<dbReference type="PANTHER" id="PTHR13043:SF1">
    <property type="entry name" value="EXOCYST COMPLEX COMPONENT 2"/>
    <property type="match status" value="1"/>
</dbReference>
<accession>A0AAF0JET5</accession>
<evidence type="ECO:0000256" key="4">
    <source>
        <dbReference type="RuleBase" id="RU365069"/>
    </source>
</evidence>
<keyword evidence="3 4" id="KW-0268">Exocytosis</keyword>